<dbReference type="OrthoDB" id="9807923at2"/>
<reference evidence="1" key="1">
    <citation type="submission" date="2013-05" db="EMBL/GenBank/DDBJ databases">
        <title>Genome assembly of Cystobacter fuscus DSM 2262.</title>
        <authorList>
            <person name="Sharma G."/>
            <person name="Khatri I."/>
            <person name="Kaur C."/>
            <person name="Mayilraj S."/>
            <person name="Subramanian S."/>
        </authorList>
    </citation>
    <scope>NUCLEOTIDE SEQUENCE [LARGE SCALE GENOMIC DNA]</scope>
    <source>
        <strain evidence="1">DSM 2262</strain>
    </source>
</reference>
<evidence type="ECO:0000313" key="2">
    <source>
        <dbReference type="Proteomes" id="UP000011682"/>
    </source>
</evidence>
<comment type="caution">
    <text evidence="1">The sequence shown here is derived from an EMBL/GenBank/DDBJ whole genome shotgun (WGS) entry which is preliminary data.</text>
</comment>
<dbReference type="Proteomes" id="UP000011682">
    <property type="component" value="Unassembled WGS sequence"/>
</dbReference>
<keyword evidence="2" id="KW-1185">Reference proteome</keyword>
<dbReference type="EMBL" id="ANAH02000004">
    <property type="protein sequence ID" value="EPX63919.1"/>
    <property type="molecule type" value="Genomic_DNA"/>
</dbReference>
<protein>
    <submittedName>
        <fullName evidence="1">Uncharacterized protein</fullName>
    </submittedName>
</protein>
<accession>S9QRJ7</accession>
<gene>
    <name evidence="1" type="ORF">D187_005052</name>
</gene>
<evidence type="ECO:0000313" key="1">
    <source>
        <dbReference type="EMBL" id="EPX63919.1"/>
    </source>
</evidence>
<dbReference type="RefSeq" id="WP_002631470.1">
    <property type="nucleotide sequence ID" value="NZ_ANAH02000004.1"/>
</dbReference>
<dbReference type="AlphaFoldDB" id="S9QRJ7"/>
<name>S9QRJ7_CYSF2</name>
<proteinExistence type="predicted"/>
<organism evidence="1 2">
    <name type="scientific">Cystobacter fuscus (strain ATCC 25194 / DSM 2262 / NBRC 100088 / M29)</name>
    <dbReference type="NCBI Taxonomy" id="1242864"/>
    <lineage>
        <taxon>Bacteria</taxon>
        <taxon>Pseudomonadati</taxon>
        <taxon>Myxococcota</taxon>
        <taxon>Myxococcia</taxon>
        <taxon>Myxococcales</taxon>
        <taxon>Cystobacterineae</taxon>
        <taxon>Archangiaceae</taxon>
        <taxon>Cystobacter</taxon>
    </lineage>
</organism>
<sequence>MSFIQFTWSMAGNHNFLGKAFGLFMNMDKMLGSDLEKGLAQLKTVAEGKALPPHRVGGVME</sequence>